<feature type="compositionally biased region" description="Basic and acidic residues" evidence="1">
    <location>
        <begin position="1"/>
        <end position="11"/>
    </location>
</feature>
<organism evidence="2 3">
    <name type="scientific">Paraconexibacter antarcticus</name>
    <dbReference type="NCBI Taxonomy" id="2949664"/>
    <lineage>
        <taxon>Bacteria</taxon>
        <taxon>Bacillati</taxon>
        <taxon>Actinomycetota</taxon>
        <taxon>Thermoleophilia</taxon>
        <taxon>Solirubrobacterales</taxon>
        <taxon>Paraconexibacteraceae</taxon>
        <taxon>Paraconexibacter</taxon>
    </lineage>
</organism>
<dbReference type="Proteomes" id="UP001056035">
    <property type="component" value="Chromosome"/>
</dbReference>
<evidence type="ECO:0000256" key="1">
    <source>
        <dbReference type="SAM" id="MobiDB-lite"/>
    </source>
</evidence>
<feature type="region of interest" description="Disordered" evidence="1">
    <location>
        <begin position="1"/>
        <end position="52"/>
    </location>
</feature>
<dbReference type="RefSeq" id="WP_254573457.1">
    <property type="nucleotide sequence ID" value="NZ_CP098502.1"/>
</dbReference>
<reference evidence="2 3" key="1">
    <citation type="submission" date="2022-06" db="EMBL/GenBank/DDBJ databases">
        <title>Paraconexibacter antarcticus.</title>
        <authorList>
            <person name="Kim C.S."/>
        </authorList>
    </citation>
    <scope>NUCLEOTIDE SEQUENCE [LARGE SCALE GENOMIC DNA]</scope>
    <source>
        <strain evidence="2 3">02-257</strain>
    </source>
</reference>
<name>A0ABY5E132_9ACTN</name>
<protein>
    <submittedName>
        <fullName evidence="2">Uncharacterized protein</fullName>
    </submittedName>
</protein>
<keyword evidence="3" id="KW-1185">Reference proteome</keyword>
<gene>
    <name evidence="2" type="ORF">NBH00_11480</name>
</gene>
<feature type="compositionally biased region" description="Low complexity" evidence="1">
    <location>
        <begin position="15"/>
        <end position="28"/>
    </location>
</feature>
<evidence type="ECO:0000313" key="2">
    <source>
        <dbReference type="EMBL" id="UTI66802.1"/>
    </source>
</evidence>
<accession>A0ABY5E132</accession>
<sequence>MRLSRATDQRRARGSARARPASAPQVAPAPTPRNRGTDPLAPERRMREAGGPVDNATYGCTCGLVFEAAVSTSVACPVCGTRQAW</sequence>
<dbReference type="EMBL" id="CP098502">
    <property type="protein sequence ID" value="UTI66802.1"/>
    <property type="molecule type" value="Genomic_DNA"/>
</dbReference>
<proteinExistence type="predicted"/>
<evidence type="ECO:0000313" key="3">
    <source>
        <dbReference type="Proteomes" id="UP001056035"/>
    </source>
</evidence>